<dbReference type="AlphaFoldDB" id="A0A3M3JSZ6"/>
<comment type="caution">
    <text evidence="1">The sequence shown here is derived from an EMBL/GenBank/DDBJ whole genome shotgun (WGS) entry which is preliminary data.</text>
</comment>
<protein>
    <recommendedName>
        <fullName evidence="3">Plasmid replication protein RepB</fullName>
    </recommendedName>
</protein>
<gene>
    <name evidence="1" type="ORF">ALQ65_200338</name>
</gene>
<proteinExistence type="predicted"/>
<evidence type="ECO:0008006" key="3">
    <source>
        <dbReference type="Google" id="ProtNLM"/>
    </source>
</evidence>
<evidence type="ECO:0000313" key="1">
    <source>
        <dbReference type="EMBL" id="RMN13949.1"/>
    </source>
</evidence>
<organism evidence="1 2">
    <name type="scientific">Pseudomonas syringae pv. coriandricola</name>
    <dbReference type="NCBI Taxonomy" id="264453"/>
    <lineage>
        <taxon>Bacteria</taxon>
        <taxon>Pseudomonadati</taxon>
        <taxon>Pseudomonadota</taxon>
        <taxon>Gammaproteobacteria</taxon>
        <taxon>Pseudomonadales</taxon>
        <taxon>Pseudomonadaceae</taxon>
        <taxon>Pseudomonas</taxon>
    </lineage>
</organism>
<sequence>MAVDLSGMRDLYKDGALKTAFVSPAPMEAGAWVLTVELTDGSYEYMTVARKGRHKIYKSLDAVSADAQRVGFDEVRLNFKAA</sequence>
<reference evidence="1 2" key="1">
    <citation type="submission" date="2018-08" db="EMBL/GenBank/DDBJ databases">
        <title>Recombination of ecologically and evolutionarily significant loci maintains genetic cohesion in the Pseudomonas syringae species complex.</title>
        <authorList>
            <person name="Dillon M."/>
            <person name="Thakur S."/>
            <person name="Almeida R.N.D."/>
            <person name="Weir B.S."/>
            <person name="Guttman D.S."/>
        </authorList>
    </citation>
    <scope>NUCLEOTIDE SEQUENCE [LARGE SCALE GENOMIC DNA]</scope>
    <source>
        <strain evidence="1 2">ICMP 12341</strain>
    </source>
</reference>
<evidence type="ECO:0000313" key="2">
    <source>
        <dbReference type="Proteomes" id="UP000271468"/>
    </source>
</evidence>
<name>A0A3M3JSZ6_9PSED</name>
<dbReference type="Proteomes" id="UP000271468">
    <property type="component" value="Unassembled WGS sequence"/>
</dbReference>
<accession>A0A3M3JSZ6</accession>
<dbReference type="EMBL" id="RBOV01000075">
    <property type="protein sequence ID" value="RMN13949.1"/>
    <property type="molecule type" value="Genomic_DNA"/>
</dbReference>